<gene>
    <name evidence="1" type="ORF">RHMOL_Rhmol08G0180700</name>
</gene>
<dbReference type="EMBL" id="CM046395">
    <property type="protein sequence ID" value="KAI8542956.1"/>
    <property type="molecule type" value="Genomic_DNA"/>
</dbReference>
<reference evidence="1" key="1">
    <citation type="submission" date="2022-02" db="EMBL/GenBank/DDBJ databases">
        <title>Plant Genome Project.</title>
        <authorList>
            <person name="Zhang R.-G."/>
        </authorList>
    </citation>
    <scope>NUCLEOTIDE SEQUENCE</scope>
    <source>
        <strain evidence="1">AT1</strain>
    </source>
</reference>
<keyword evidence="2" id="KW-1185">Reference proteome</keyword>
<proteinExistence type="predicted"/>
<organism evidence="1 2">
    <name type="scientific">Rhododendron molle</name>
    <name type="common">Chinese azalea</name>
    <name type="synonym">Azalea mollis</name>
    <dbReference type="NCBI Taxonomy" id="49168"/>
    <lineage>
        <taxon>Eukaryota</taxon>
        <taxon>Viridiplantae</taxon>
        <taxon>Streptophyta</taxon>
        <taxon>Embryophyta</taxon>
        <taxon>Tracheophyta</taxon>
        <taxon>Spermatophyta</taxon>
        <taxon>Magnoliopsida</taxon>
        <taxon>eudicotyledons</taxon>
        <taxon>Gunneridae</taxon>
        <taxon>Pentapetalae</taxon>
        <taxon>asterids</taxon>
        <taxon>Ericales</taxon>
        <taxon>Ericaceae</taxon>
        <taxon>Ericoideae</taxon>
        <taxon>Rhodoreae</taxon>
        <taxon>Rhododendron</taxon>
    </lineage>
</organism>
<sequence>MSTVHQSILNVSLSVSLRLSETELVEQQEENRSNLSLVTMLVLCVLPFAIASGKLTGNAMPTNKKRIEKDTTIEQLLPIFLSLLKDEFPDVCLNISANLIKSIRSWSKAKHRCGSKSLSVRVAAENEEHSCKGPSENQIKLYSDQVKADCYGKFQAKESDEAARRPSNSDLHEWGQSNHMDTIPKAGSSSSQAFSS</sequence>
<comment type="caution">
    <text evidence="1">The sequence shown here is derived from an EMBL/GenBank/DDBJ whole genome shotgun (WGS) entry which is preliminary data.</text>
</comment>
<evidence type="ECO:0000313" key="1">
    <source>
        <dbReference type="EMBL" id="KAI8542956.1"/>
    </source>
</evidence>
<evidence type="ECO:0000313" key="2">
    <source>
        <dbReference type="Proteomes" id="UP001062846"/>
    </source>
</evidence>
<accession>A0ACC0MQB1</accession>
<name>A0ACC0MQB1_RHOML</name>
<protein>
    <submittedName>
        <fullName evidence="1">Uncharacterized protein</fullName>
    </submittedName>
</protein>
<dbReference type="Proteomes" id="UP001062846">
    <property type="component" value="Chromosome 8"/>
</dbReference>